<dbReference type="InterPro" id="IPR045851">
    <property type="entry name" value="AMP-bd_C_sf"/>
</dbReference>
<evidence type="ECO:0000313" key="5">
    <source>
        <dbReference type="EMBL" id="VYT13606.1"/>
    </source>
</evidence>
<dbReference type="InterPro" id="IPR025110">
    <property type="entry name" value="AMP-bd_C"/>
</dbReference>
<accession>A0A6N2UDV9</accession>
<dbReference type="PANTHER" id="PTHR43201:SF5">
    <property type="entry name" value="MEDIUM-CHAIN ACYL-COA LIGASE ACSF2, MITOCHONDRIAL"/>
    <property type="match status" value="1"/>
</dbReference>
<dbReference type="EMBL" id="CACRSM010000003">
    <property type="protein sequence ID" value="VYT13606.1"/>
    <property type="molecule type" value="Genomic_DNA"/>
</dbReference>
<feature type="domain" description="AMP-dependent synthetase/ligase" evidence="3">
    <location>
        <begin position="18"/>
        <end position="384"/>
    </location>
</feature>
<reference evidence="5" key="1">
    <citation type="submission" date="2019-11" db="EMBL/GenBank/DDBJ databases">
        <authorList>
            <person name="Feng L."/>
        </authorList>
    </citation>
    <scope>NUCLEOTIDE SEQUENCE</scope>
    <source>
        <strain evidence="5">AodontolyticusLFYP35</strain>
    </source>
</reference>
<dbReference type="SUPFAM" id="SSF56801">
    <property type="entry name" value="Acetyl-CoA synthetase-like"/>
    <property type="match status" value="1"/>
</dbReference>
<organism evidence="5">
    <name type="scientific">Schaalia odontolytica</name>
    <dbReference type="NCBI Taxonomy" id="1660"/>
    <lineage>
        <taxon>Bacteria</taxon>
        <taxon>Bacillati</taxon>
        <taxon>Actinomycetota</taxon>
        <taxon>Actinomycetes</taxon>
        <taxon>Actinomycetales</taxon>
        <taxon>Actinomycetaceae</taxon>
        <taxon>Schaalia</taxon>
    </lineage>
</organism>
<dbReference type="Pfam" id="PF13193">
    <property type="entry name" value="AMP-binding_C"/>
    <property type="match status" value="1"/>
</dbReference>
<dbReference type="GO" id="GO:0006631">
    <property type="term" value="P:fatty acid metabolic process"/>
    <property type="evidence" value="ECO:0007669"/>
    <property type="project" value="TreeGrafter"/>
</dbReference>
<evidence type="ECO:0000256" key="2">
    <source>
        <dbReference type="ARBA" id="ARBA00022598"/>
    </source>
</evidence>
<dbReference type="InterPro" id="IPR000873">
    <property type="entry name" value="AMP-dep_synth/lig_dom"/>
</dbReference>
<proteinExistence type="inferred from homology"/>
<dbReference type="GO" id="GO:0031956">
    <property type="term" value="F:medium-chain fatty acid-CoA ligase activity"/>
    <property type="evidence" value="ECO:0007669"/>
    <property type="project" value="TreeGrafter"/>
</dbReference>
<sequence>MTIRDEIHSRTNLRDIWEDAVNAAPERSFLVFEDACAGVRVERSYRETDEQVNRYANALLKLGYRSGDRIALYLPNSVEFIECFLAIAKIGAVIVPLDTKGTSFELAGLIDASGARAVICTRGCSLTLDEAVLASGVQVLLVGSDAGEGADSLLALSRTCSPQLDYDPQLEALSLLEIMFTSGTTASPKGVMITHANAVFSGKYVNWELAMTSDDRYATSMVASHVNFQLSAFIPVITAGATLILLSRYSAHRFWKSVCQTRATLVQGMALIVMTLLAQPVDPEEQNHCVRQMHYFLILSDEDKERFEKRFAVPLLNNYGSTETLVGVVTDPPVGERRWPSVGQVGPDYELKICDESGAEVPQGRNGEICIRGEMGISLMQGYWKRPDATDEAVIDGWYHTGDWGYVDPDGWLFFVDRRHDLIKRNGESVASGEIENLLRQIPEVSDAAVVGVRNPIRGQDIHAFLTLHPGKNLSPDSVLEFCRQRLSSFKVPNEVRIIDELPRGEYGKVNKELLKTL</sequence>
<dbReference type="EC" id="6.2.1.-" evidence="5"/>
<evidence type="ECO:0000259" key="3">
    <source>
        <dbReference type="Pfam" id="PF00501"/>
    </source>
</evidence>
<dbReference type="AlphaFoldDB" id="A0A6N2UDV9"/>
<name>A0A6N2UDV9_9ACTO</name>
<dbReference type="InterPro" id="IPR042099">
    <property type="entry name" value="ANL_N_sf"/>
</dbReference>
<dbReference type="Gene3D" id="3.30.300.30">
    <property type="match status" value="1"/>
</dbReference>
<comment type="similarity">
    <text evidence="1">Belongs to the ATP-dependent AMP-binding enzyme family.</text>
</comment>
<dbReference type="Gene3D" id="3.40.50.12780">
    <property type="entry name" value="N-terminal domain of ligase-like"/>
    <property type="match status" value="1"/>
</dbReference>
<evidence type="ECO:0000256" key="1">
    <source>
        <dbReference type="ARBA" id="ARBA00006432"/>
    </source>
</evidence>
<dbReference type="Pfam" id="PF00501">
    <property type="entry name" value="AMP-binding"/>
    <property type="match status" value="1"/>
</dbReference>
<keyword evidence="2 5" id="KW-0436">Ligase</keyword>
<protein>
    <submittedName>
        <fullName evidence="5">Putative sulfoacetate--CoA ligase</fullName>
        <ecNumber evidence="5">6.2.1.-</ecNumber>
    </submittedName>
</protein>
<evidence type="ECO:0000259" key="4">
    <source>
        <dbReference type="Pfam" id="PF13193"/>
    </source>
</evidence>
<feature type="domain" description="AMP-binding enzyme C-terminal" evidence="4">
    <location>
        <begin position="434"/>
        <end position="509"/>
    </location>
</feature>
<dbReference type="PANTHER" id="PTHR43201">
    <property type="entry name" value="ACYL-COA SYNTHETASE"/>
    <property type="match status" value="1"/>
</dbReference>
<gene>
    <name evidence="5" type="primary">sauT</name>
    <name evidence="5" type="ORF">AOLFYP35_01677</name>
</gene>